<feature type="coiled-coil region" evidence="1">
    <location>
        <begin position="19"/>
        <end position="46"/>
    </location>
</feature>
<keyword evidence="1" id="KW-0175">Coiled coil</keyword>
<sequence>MHIGAREIYDQLVGMREDVRSLVQDREDTDRALADHEERLRKVEKLQYAAPVGAITGLLGGLAAVAKAAGII</sequence>
<evidence type="ECO:0000313" key="3">
    <source>
        <dbReference type="Proteomes" id="UP000241350"/>
    </source>
</evidence>
<protein>
    <submittedName>
        <fullName evidence="2">Uncharacterized protein</fullName>
    </submittedName>
</protein>
<proteinExistence type="predicted"/>
<evidence type="ECO:0000313" key="2">
    <source>
        <dbReference type="EMBL" id="AUG87094.1"/>
    </source>
</evidence>
<accession>A0A2H5BLD6</accession>
<evidence type="ECO:0000256" key="1">
    <source>
        <dbReference type="SAM" id="Coils"/>
    </source>
</evidence>
<gene>
    <name evidence="2" type="ORF">SEA_ABBEYMIKOLON_22</name>
</gene>
<dbReference type="EMBL" id="MG593800">
    <property type="protein sequence ID" value="AUG87094.1"/>
    <property type="molecule type" value="Genomic_DNA"/>
</dbReference>
<name>A0A2H5BLD6_9CAUD</name>
<dbReference type="Proteomes" id="UP000241350">
    <property type="component" value="Segment"/>
</dbReference>
<reference evidence="2 3" key="1">
    <citation type="submission" date="2017-11" db="EMBL/GenBank/DDBJ databases">
        <authorList>
            <person name="Mikolon A."/>
            <person name="Lin K.X."/>
            <person name="Rigg S.J."/>
            <person name="Wilson J.M."/>
            <person name="Nayek S."/>
            <person name="Hughes L.E."/>
            <person name="Garlena R.A."/>
            <person name="Russell D.A."/>
            <person name="Pope W.H."/>
            <person name="Jacobs-Sera D."/>
            <person name="Hendrix R.W."/>
            <person name="Hatfull G.F."/>
        </authorList>
    </citation>
    <scope>NUCLEOTIDE SEQUENCE [LARGE SCALE GENOMIC DNA]</scope>
</reference>
<organism evidence="2 3">
    <name type="scientific">Streptomyces phage AbbeyMikolon</name>
    <dbReference type="NCBI Taxonomy" id="2059880"/>
    <lineage>
        <taxon>Viruses</taxon>
        <taxon>Duplodnaviria</taxon>
        <taxon>Heunggongvirae</taxon>
        <taxon>Uroviricota</taxon>
        <taxon>Caudoviricetes</taxon>
        <taxon>Abbeymikolonvirus</taxon>
        <taxon>Abbeymikolonvirus abbeymikolon</taxon>
    </lineage>
</organism>
<keyword evidence="3" id="KW-1185">Reference proteome</keyword>